<protein>
    <submittedName>
        <fullName evidence="1">Ank3 protein</fullName>
    </submittedName>
</protein>
<evidence type="ECO:0000313" key="1">
    <source>
        <dbReference type="EMBL" id="CAE7326974.1"/>
    </source>
</evidence>
<reference evidence="1" key="1">
    <citation type="submission" date="2021-02" db="EMBL/GenBank/DDBJ databases">
        <authorList>
            <person name="Dougan E. K."/>
            <person name="Rhodes N."/>
            <person name="Thang M."/>
            <person name="Chan C."/>
        </authorList>
    </citation>
    <scope>NUCLEOTIDE SEQUENCE</scope>
</reference>
<dbReference type="EMBL" id="CAJNIZ010011955">
    <property type="protein sequence ID" value="CAE7326974.1"/>
    <property type="molecule type" value="Genomic_DNA"/>
</dbReference>
<keyword evidence="2" id="KW-1185">Reference proteome</keyword>
<accession>A0A812NU57</accession>
<dbReference type="AlphaFoldDB" id="A0A812NU57"/>
<dbReference type="OrthoDB" id="331948at2759"/>
<sequence length="356" mass="39306">MAFSADAFLFELETPVVLAAREQPPVQAKPILAIEDEKTFWEIVVICISDLLTPACSRLQSGWPDYLGNDALRCAEYFRVDMRPDKCCNACAPTFWGCPVRFIATSSHMTGLDAMPRASRALLWLRYKDGCPFVVAAKQDSSPIMGWTYLLGVSAEEPDVDRRAARAFPAYLSGKKEDSAVVALPACKRCPERPCWHESNFLGSRERPQAGSKHAHGGWAVKLLDAVGVLNSFANDFECFSAFSVAVFDFIVAPGIAAKNPQAVTHWSVLTGFSLVLFVQCCFSDPWSRLRTMHAQHHLLGNDPAKTFDVVQPVESQMARGDRHALVKRPSHEARAGTEQIQQLSEAGLARSEEAF</sequence>
<organism evidence="1 2">
    <name type="scientific">Symbiodinium pilosum</name>
    <name type="common">Dinoflagellate</name>
    <dbReference type="NCBI Taxonomy" id="2952"/>
    <lineage>
        <taxon>Eukaryota</taxon>
        <taxon>Sar</taxon>
        <taxon>Alveolata</taxon>
        <taxon>Dinophyceae</taxon>
        <taxon>Suessiales</taxon>
        <taxon>Symbiodiniaceae</taxon>
        <taxon>Symbiodinium</taxon>
    </lineage>
</organism>
<name>A0A812NU57_SYMPI</name>
<evidence type="ECO:0000313" key="2">
    <source>
        <dbReference type="Proteomes" id="UP000649617"/>
    </source>
</evidence>
<gene>
    <name evidence="1" type="primary">Ank3</name>
    <name evidence="1" type="ORF">SPIL2461_LOCUS7563</name>
</gene>
<proteinExistence type="predicted"/>
<comment type="caution">
    <text evidence="1">The sequence shown here is derived from an EMBL/GenBank/DDBJ whole genome shotgun (WGS) entry which is preliminary data.</text>
</comment>
<dbReference type="Proteomes" id="UP000649617">
    <property type="component" value="Unassembled WGS sequence"/>
</dbReference>